<accession>A0A699UU74</accession>
<proteinExistence type="predicted"/>
<dbReference type="EMBL" id="BKCJ011356002">
    <property type="protein sequence ID" value="GFD24888.1"/>
    <property type="molecule type" value="Genomic_DNA"/>
</dbReference>
<feature type="compositionally biased region" description="Basic and acidic residues" evidence="1">
    <location>
        <begin position="21"/>
        <end position="34"/>
    </location>
</feature>
<dbReference type="AlphaFoldDB" id="A0A699UU74"/>
<name>A0A699UU74_TANCI</name>
<comment type="caution">
    <text evidence="2">The sequence shown here is derived from an EMBL/GenBank/DDBJ whole genome shotgun (WGS) entry which is preliminary data.</text>
</comment>
<organism evidence="2">
    <name type="scientific">Tanacetum cinerariifolium</name>
    <name type="common">Dalmatian daisy</name>
    <name type="synonym">Chrysanthemum cinerariifolium</name>
    <dbReference type="NCBI Taxonomy" id="118510"/>
    <lineage>
        <taxon>Eukaryota</taxon>
        <taxon>Viridiplantae</taxon>
        <taxon>Streptophyta</taxon>
        <taxon>Embryophyta</taxon>
        <taxon>Tracheophyta</taxon>
        <taxon>Spermatophyta</taxon>
        <taxon>Magnoliopsida</taxon>
        <taxon>eudicotyledons</taxon>
        <taxon>Gunneridae</taxon>
        <taxon>Pentapetalae</taxon>
        <taxon>asterids</taxon>
        <taxon>campanulids</taxon>
        <taxon>Asterales</taxon>
        <taxon>Asteraceae</taxon>
        <taxon>Asteroideae</taxon>
        <taxon>Anthemideae</taxon>
        <taxon>Anthemidinae</taxon>
        <taxon>Tanacetum</taxon>
    </lineage>
</organism>
<evidence type="ECO:0000256" key="1">
    <source>
        <dbReference type="SAM" id="MobiDB-lite"/>
    </source>
</evidence>
<sequence>ARSDPGITPESRPLLEQVVMDEDHAGPDPGESRRALAGPDPEPTHDEFMTDLYPKFNNHKSTEDKPEKPNVEAEVVSMVIVLIYQASSSIPPLSTRVPVIDLSPPKPTSSTTQAPIITSIT</sequence>
<feature type="region of interest" description="Disordered" evidence="1">
    <location>
        <begin position="102"/>
        <end position="121"/>
    </location>
</feature>
<gene>
    <name evidence="2" type="ORF">Tci_896857</name>
</gene>
<feature type="region of interest" description="Disordered" evidence="1">
    <location>
        <begin position="1"/>
        <end position="69"/>
    </location>
</feature>
<feature type="compositionally biased region" description="Polar residues" evidence="1">
    <location>
        <begin position="108"/>
        <end position="121"/>
    </location>
</feature>
<reference evidence="2" key="1">
    <citation type="journal article" date="2019" name="Sci. Rep.">
        <title>Draft genome of Tanacetum cinerariifolium, the natural source of mosquito coil.</title>
        <authorList>
            <person name="Yamashiro T."/>
            <person name="Shiraishi A."/>
            <person name="Satake H."/>
            <person name="Nakayama K."/>
        </authorList>
    </citation>
    <scope>NUCLEOTIDE SEQUENCE</scope>
</reference>
<protein>
    <submittedName>
        <fullName evidence="2">Uncharacterized protein</fullName>
    </submittedName>
</protein>
<feature type="non-terminal residue" evidence="2">
    <location>
        <position position="1"/>
    </location>
</feature>
<feature type="compositionally biased region" description="Basic and acidic residues" evidence="1">
    <location>
        <begin position="60"/>
        <end position="69"/>
    </location>
</feature>
<evidence type="ECO:0000313" key="2">
    <source>
        <dbReference type="EMBL" id="GFD24888.1"/>
    </source>
</evidence>
<feature type="non-terminal residue" evidence="2">
    <location>
        <position position="121"/>
    </location>
</feature>